<dbReference type="VEuPathDB" id="FungiDB:DEHA2E06688g"/>
<sequence length="81" mass="8795">MFAIYSLRQLNISTPTVIPFTSPHVAQQKGSVAIDSTHYVIFSPKDLLLKNKNATNSAMCGCCLSLLVMSHGMGSDLPHFV</sequence>
<gene>
    <name evidence="1" type="ordered locus">DEHA2E06688g</name>
</gene>
<proteinExistence type="predicted"/>
<dbReference type="InParanoid" id="Q6BQC1"/>
<protein>
    <submittedName>
        <fullName evidence="1">DEHA2E06688p</fullName>
    </submittedName>
</protein>
<reference evidence="1 2" key="1">
    <citation type="journal article" date="2004" name="Nature">
        <title>Genome evolution in yeasts.</title>
        <authorList>
            <consortium name="Genolevures"/>
            <person name="Dujon B."/>
            <person name="Sherman D."/>
            <person name="Fischer G."/>
            <person name="Durrens P."/>
            <person name="Casaregola S."/>
            <person name="Lafontaine I."/>
            <person name="de Montigny J."/>
            <person name="Marck C."/>
            <person name="Neuveglise C."/>
            <person name="Talla E."/>
            <person name="Goffard N."/>
            <person name="Frangeul L."/>
            <person name="Aigle M."/>
            <person name="Anthouard V."/>
            <person name="Babour A."/>
            <person name="Barbe V."/>
            <person name="Barnay S."/>
            <person name="Blanchin S."/>
            <person name="Beckerich J.M."/>
            <person name="Beyne E."/>
            <person name="Bleykasten C."/>
            <person name="Boisrame A."/>
            <person name="Boyer J."/>
            <person name="Cattolico L."/>
            <person name="Confanioleri F."/>
            <person name="de Daruvar A."/>
            <person name="Despons L."/>
            <person name="Fabre E."/>
            <person name="Fairhead C."/>
            <person name="Ferry-Dumazet H."/>
            <person name="Groppi A."/>
            <person name="Hantraye F."/>
            <person name="Hennequin C."/>
            <person name="Jauniaux N."/>
            <person name="Joyet P."/>
            <person name="Kachouri R."/>
            <person name="Kerrest A."/>
            <person name="Koszul R."/>
            <person name="Lemaire M."/>
            <person name="Lesur I."/>
            <person name="Ma L."/>
            <person name="Muller H."/>
            <person name="Nicaud J.M."/>
            <person name="Nikolski M."/>
            <person name="Oztas S."/>
            <person name="Ozier-Kalogeropoulos O."/>
            <person name="Pellenz S."/>
            <person name="Potier S."/>
            <person name="Richard G.F."/>
            <person name="Straub M.L."/>
            <person name="Suleau A."/>
            <person name="Swennene D."/>
            <person name="Tekaia F."/>
            <person name="Wesolowski-Louvel M."/>
            <person name="Westhof E."/>
            <person name="Wirth B."/>
            <person name="Zeniou-Meyer M."/>
            <person name="Zivanovic I."/>
            <person name="Bolotin-Fukuhara M."/>
            <person name="Thierry A."/>
            <person name="Bouchier C."/>
            <person name="Caudron B."/>
            <person name="Scarpelli C."/>
            <person name="Gaillardin C."/>
            <person name="Weissenbach J."/>
            <person name="Wincker P."/>
            <person name="Souciet J.L."/>
        </authorList>
    </citation>
    <scope>NUCLEOTIDE SEQUENCE [LARGE SCALE GENOMIC DNA]</scope>
    <source>
        <strain evidence="2">ATCC 36239 / CBS 767 / BCRC 21394 / JCM 1990 / NBRC 0083 / IGC 2968</strain>
    </source>
</reference>
<evidence type="ECO:0000313" key="2">
    <source>
        <dbReference type="Proteomes" id="UP000000599"/>
    </source>
</evidence>
<accession>Q6BQC1</accession>
<dbReference type="EMBL" id="CR382137">
    <property type="protein sequence ID" value="CAG87829.2"/>
    <property type="molecule type" value="Genomic_DNA"/>
</dbReference>
<name>Q6BQC1_DEBHA</name>
<organism evidence="1 2">
    <name type="scientific">Debaryomyces hansenii (strain ATCC 36239 / CBS 767 / BCRC 21394 / JCM 1990 / NBRC 0083 / IGC 2968)</name>
    <name type="common">Yeast</name>
    <name type="synonym">Torulaspora hansenii</name>
    <dbReference type="NCBI Taxonomy" id="284592"/>
    <lineage>
        <taxon>Eukaryota</taxon>
        <taxon>Fungi</taxon>
        <taxon>Dikarya</taxon>
        <taxon>Ascomycota</taxon>
        <taxon>Saccharomycotina</taxon>
        <taxon>Pichiomycetes</taxon>
        <taxon>Debaryomycetaceae</taxon>
        <taxon>Debaryomyces</taxon>
    </lineage>
</organism>
<dbReference type="HOGENOM" id="CLU_2573837_0_0_1"/>
<dbReference type="RefSeq" id="XP_459599.2">
    <property type="nucleotide sequence ID" value="XM_459599.1"/>
</dbReference>
<dbReference type="Proteomes" id="UP000000599">
    <property type="component" value="Chromosome E"/>
</dbReference>
<dbReference type="KEGG" id="dha:DEHA2E06688g"/>
<keyword evidence="2" id="KW-1185">Reference proteome</keyword>
<dbReference type="AlphaFoldDB" id="Q6BQC1"/>
<dbReference type="GeneID" id="2902158"/>
<evidence type="ECO:0000313" key="1">
    <source>
        <dbReference type="EMBL" id="CAG87829.2"/>
    </source>
</evidence>